<evidence type="ECO:0000259" key="2">
    <source>
        <dbReference type="Pfam" id="PF00534"/>
    </source>
</evidence>
<dbReference type="Gene3D" id="3.40.50.2000">
    <property type="entry name" value="Glycogen Phosphorylase B"/>
    <property type="match status" value="1"/>
</dbReference>
<reference evidence="3 4" key="1">
    <citation type="submission" date="2024-07" db="EMBL/GenBank/DDBJ databases">
        <authorList>
            <person name="Lee S."/>
            <person name="Kang M."/>
        </authorList>
    </citation>
    <scope>NUCLEOTIDE SEQUENCE [LARGE SCALE GENOMIC DNA]</scope>
    <source>
        <strain evidence="3 4">DS6</strain>
    </source>
</reference>
<dbReference type="InterPro" id="IPR001296">
    <property type="entry name" value="Glyco_trans_1"/>
</dbReference>
<keyword evidence="1" id="KW-0808">Transferase</keyword>
<dbReference type="Proteomes" id="UP001556631">
    <property type="component" value="Unassembled WGS sequence"/>
</dbReference>
<name>A0ABV3SXU9_9ACTN</name>
<dbReference type="Pfam" id="PF00534">
    <property type="entry name" value="Glycos_transf_1"/>
    <property type="match status" value="1"/>
</dbReference>
<comment type="caution">
    <text evidence="3">The sequence shown here is derived from an EMBL/GenBank/DDBJ whole genome shotgun (WGS) entry which is preliminary data.</text>
</comment>
<dbReference type="EMBL" id="JBFPJR010000012">
    <property type="protein sequence ID" value="MEX0427767.1"/>
    <property type="molecule type" value="Genomic_DNA"/>
</dbReference>
<protein>
    <submittedName>
        <fullName evidence="3">Glycosyltransferase</fullName>
    </submittedName>
</protein>
<evidence type="ECO:0000313" key="3">
    <source>
        <dbReference type="EMBL" id="MEX0427767.1"/>
    </source>
</evidence>
<feature type="domain" description="Glycosyl transferase family 1" evidence="2">
    <location>
        <begin position="207"/>
        <end position="294"/>
    </location>
</feature>
<accession>A0ABV3SXU9</accession>
<dbReference type="RefSeq" id="WP_367993464.1">
    <property type="nucleotide sequence ID" value="NZ_JBFPJR010000012.1"/>
</dbReference>
<proteinExistence type="predicted"/>
<organism evidence="3 4">
    <name type="scientific">Nocardioides eburneus</name>
    <dbReference type="NCBI Taxonomy" id="3231482"/>
    <lineage>
        <taxon>Bacteria</taxon>
        <taxon>Bacillati</taxon>
        <taxon>Actinomycetota</taxon>
        <taxon>Actinomycetes</taxon>
        <taxon>Propionibacteriales</taxon>
        <taxon>Nocardioidaceae</taxon>
        <taxon>Nocardioides</taxon>
    </lineage>
</organism>
<gene>
    <name evidence="3" type="ORF">AB3X52_09065</name>
</gene>
<keyword evidence="4" id="KW-1185">Reference proteome</keyword>
<evidence type="ECO:0000313" key="4">
    <source>
        <dbReference type="Proteomes" id="UP001556631"/>
    </source>
</evidence>
<sequence length="319" mass="35331">MRILLWHVHGSWTTAFVQGAHEYLLPVLPERGPDGLGRARTWDWPASVVEVRPEELRETDVDVVLLQRPHEVDLAERWLGRRPGRDVPAVYVEHNTPLGDVPDTRHPLAGQREIPIAHVTGFNDLMWDGDGVRTHVIDHGIVDPGHRYTGELARAATAVNDPVRRGRSVGTDLLLARPGLTDLGVDVFGMRVDRLPSLPGLTAFEDLPQDAMHDELARRRVYVHLSRWTSLGLSLLEAMHLGMPVVVLGTTEAPMAVPADAGAVLTRREELLPAVRRLLEDPEAAAAAGAAARRHALERYGLKRFLRDWDALLAETVQG</sequence>
<evidence type="ECO:0000256" key="1">
    <source>
        <dbReference type="ARBA" id="ARBA00022679"/>
    </source>
</evidence>
<dbReference type="SUPFAM" id="SSF53756">
    <property type="entry name" value="UDP-Glycosyltransferase/glycogen phosphorylase"/>
    <property type="match status" value="1"/>
</dbReference>